<accession>A0ACC0L1I1</accession>
<name>A0ACC0L1I1_CHOFU</name>
<dbReference type="Proteomes" id="UP001064048">
    <property type="component" value="Chromosome 9"/>
</dbReference>
<protein>
    <submittedName>
        <fullName evidence="1">Uncharacterized protein</fullName>
    </submittedName>
</protein>
<gene>
    <name evidence="1" type="ORF">MSG28_005973</name>
</gene>
<comment type="caution">
    <text evidence="1">The sequence shown here is derived from an EMBL/GenBank/DDBJ whole genome shotgun (WGS) entry which is preliminary data.</text>
</comment>
<evidence type="ECO:0000313" key="1">
    <source>
        <dbReference type="EMBL" id="KAI8442479.1"/>
    </source>
</evidence>
<dbReference type="EMBL" id="CM046109">
    <property type="protein sequence ID" value="KAI8442479.1"/>
    <property type="molecule type" value="Genomic_DNA"/>
</dbReference>
<proteinExistence type="predicted"/>
<sequence length="334" mass="38274">MLVLVLGDLHIPHRTGSLPPKFKKLLLPGRIQHILCTGNLCTKESYDYLKTLASDVHVVRGDFDENSTYPEQKVITVGQFRIGLVHGHQVVPWGDEESLALVQRQLDVDILISGHTHRNPTPSFVLMDIQSSTVVTYVYKLLGDEVKLIHTKPICNGSVCYLQEKSRDELVENAIRRYSKQHGRPEENRRKRESDSDSGSDSDTECKGFDRHTWEEQWGAIDPYNFVTIEQYMEDMHHVLNDKALKKKAHRWLPYLFKAVDKDNSGFISVKEFKLFYECLGLDNEKAAVAFAVIDVNGDGKLSLKEFVKLGKDFFFTDDETRVSKMFWGPLIEV</sequence>
<evidence type="ECO:0000313" key="2">
    <source>
        <dbReference type="Proteomes" id="UP001064048"/>
    </source>
</evidence>
<organism evidence="1 2">
    <name type="scientific">Choristoneura fumiferana</name>
    <name type="common">Spruce budworm moth</name>
    <name type="synonym">Archips fumiferana</name>
    <dbReference type="NCBI Taxonomy" id="7141"/>
    <lineage>
        <taxon>Eukaryota</taxon>
        <taxon>Metazoa</taxon>
        <taxon>Ecdysozoa</taxon>
        <taxon>Arthropoda</taxon>
        <taxon>Hexapoda</taxon>
        <taxon>Insecta</taxon>
        <taxon>Pterygota</taxon>
        <taxon>Neoptera</taxon>
        <taxon>Endopterygota</taxon>
        <taxon>Lepidoptera</taxon>
        <taxon>Glossata</taxon>
        <taxon>Ditrysia</taxon>
        <taxon>Tortricoidea</taxon>
        <taxon>Tortricidae</taxon>
        <taxon>Tortricinae</taxon>
        <taxon>Choristoneura</taxon>
    </lineage>
</organism>
<reference evidence="1 2" key="1">
    <citation type="journal article" date="2022" name="Genome Biol. Evol.">
        <title>The Spruce Budworm Genome: Reconstructing the Evolutionary History of Antifreeze Proteins.</title>
        <authorList>
            <person name="Beliveau C."/>
            <person name="Gagne P."/>
            <person name="Picq S."/>
            <person name="Vernygora O."/>
            <person name="Keeling C.I."/>
            <person name="Pinkney K."/>
            <person name="Doucet D."/>
            <person name="Wen F."/>
            <person name="Johnston J.S."/>
            <person name="Maaroufi H."/>
            <person name="Boyle B."/>
            <person name="Laroche J."/>
            <person name="Dewar K."/>
            <person name="Juretic N."/>
            <person name="Blackburn G."/>
            <person name="Nisole A."/>
            <person name="Brunet B."/>
            <person name="Brandao M."/>
            <person name="Lumley L."/>
            <person name="Duan J."/>
            <person name="Quan G."/>
            <person name="Lucarotti C.J."/>
            <person name="Roe A.D."/>
            <person name="Sperling F.A.H."/>
            <person name="Levesque R.C."/>
            <person name="Cusson M."/>
        </authorList>
    </citation>
    <scope>NUCLEOTIDE SEQUENCE [LARGE SCALE GENOMIC DNA]</scope>
    <source>
        <strain evidence="1">Glfc:IPQL:Cfum</strain>
    </source>
</reference>
<keyword evidence="2" id="KW-1185">Reference proteome</keyword>